<comment type="caution">
    <text evidence="1">The sequence shown here is derived from an EMBL/GenBank/DDBJ whole genome shotgun (WGS) entry which is preliminary data.</text>
</comment>
<dbReference type="EMBL" id="CAKMTQ010000008">
    <property type="protein sequence ID" value="CAH1523779.1"/>
    <property type="molecule type" value="Genomic_DNA"/>
</dbReference>
<evidence type="ECO:0000313" key="2">
    <source>
        <dbReference type="Proteomes" id="UP001295420"/>
    </source>
</evidence>
<name>A0AAU9Q270_9VIBR</name>
<sequence>MATKNQTDIKQPMNKDNASVLVSDFYCVDTDTKKPSVMLGFQI</sequence>
<dbReference type="Proteomes" id="UP001295420">
    <property type="component" value="Unassembled WGS sequence"/>
</dbReference>
<accession>A0AAU9Q270</accession>
<organism evidence="1 2">
    <name type="scientific">Vibrio owensii</name>
    <dbReference type="NCBI Taxonomy" id="696485"/>
    <lineage>
        <taxon>Bacteria</taxon>
        <taxon>Pseudomonadati</taxon>
        <taxon>Pseudomonadota</taxon>
        <taxon>Gammaproteobacteria</taxon>
        <taxon>Vibrionales</taxon>
        <taxon>Vibrionaceae</taxon>
        <taxon>Vibrio</taxon>
    </lineage>
</organism>
<protein>
    <submittedName>
        <fullName evidence="1">Uncharacterized protein</fullName>
    </submittedName>
</protein>
<proteinExistence type="predicted"/>
<gene>
    <name evidence="1" type="ORF">THF1D04_160081</name>
</gene>
<evidence type="ECO:0000313" key="1">
    <source>
        <dbReference type="EMBL" id="CAH1523779.1"/>
    </source>
</evidence>
<reference evidence="1" key="1">
    <citation type="submission" date="2022-01" db="EMBL/GenBank/DDBJ databases">
        <authorList>
            <person name="Lagorce A."/>
        </authorList>
    </citation>
    <scope>NUCLEOTIDE SEQUENCE</scope>
    <source>
        <strain evidence="1">Th15_F1_D04</strain>
    </source>
</reference>
<dbReference type="AlphaFoldDB" id="A0AAU9Q270"/>